<keyword evidence="8" id="KW-1185">Reference proteome</keyword>
<dbReference type="PANTHER" id="PTHR46348:SF1">
    <property type="entry name" value="DELETED IN LUNG AND ESOPHAGEAL CANCER PROTEIN 1"/>
    <property type="match status" value="1"/>
</dbReference>
<feature type="domain" description="HYDIN/VesB/CFA65-like Ig-like" evidence="6">
    <location>
        <begin position="1484"/>
        <end position="1572"/>
    </location>
</feature>
<comment type="caution">
    <text evidence="7">The sequence shown here is derived from an EMBL/GenBank/DDBJ whole genome shotgun (WGS) entry which is preliminary data.</text>
</comment>
<dbReference type="GO" id="GO:0005737">
    <property type="term" value="C:cytoplasm"/>
    <property type="evidence" value="ECO:0007669"/>
    <property type="project" value="UniProtKB-SubCell"/>
</dbReference>
<reference evidence="7 8" key="1">
    <citation type="submission" date="2024-05" db="EMBL/GenBank/DDBJ databases">
        <title>The nuclear and mitochondrial genome assemblies of Tetragonisca angustula (Apidae: Meliponini), a tiny yet remarkable pollinator in the Neotropics.</title>
        <authorList>
            <person name="Ferrari R."/>
            <person name="Ricardo P.C."/>
            <person name="Dias F.C."/>
            <person name="Araujo N.S."/>
            <person name="Soares D.O."/>
            <person name="Zhou Q.-S."/>
            <person name="Zhu C.-D."/>
            <person name="Coutinho L."/>
            <person name="Airas M.C."/>
            <person name="Batista T.M."/>
        </authorList>
    </citation>
    <scope>NUCLEOTIDE SEQUENCE [LARGE SCALE GENOMIC DNA]</scope>
    <source>
        <strain evidence="7">ASF017062</strain>
        <tissue evidence="7">Abdomen</tissue>
    </source>
</reference>
<keyword evidence="4" id="KW-0969">Cilium</keyword>
<dbReference type="PANTHER" id="PTHR46348">
    <property type="entry name" value="DELETED IN LUNG AND ESOPHAGEAL CANCER PROTEIN 1"/>
    <property type="match status" value="1"/>
</dbReference>
<evidence type="ECO:0000313" key="8">
    <source>
        <dbReference type="Proteomes" id="UP001432146"/>
    </source>
</evidence>
<evidence type="ECO:0000256" key="5">
    <source>
        <dbReference type="ARBA" id="ARBA00023273"/>
    </source>
</evidence>
<dbReference type="Pfam" id="PF23316">
    <property type="entry name" value="Ig_DLEC1_6th"/>
    <property type="match status" value="1"/>
</dbReference>
<organism evidence="7 8">
    <name type="scientific">Tetragonisca angustula</name>
    <dbReference type="NCBI Taxonomy" id="166442"/>
    <lineage>
        <taxon>Eukaryota</taxon>
        <taxon>Metazoa</taxon>
        <taxon>Ecdysozoa</taxon>
        <taxon>Arthropoda</taxon>
        <taxon>Hexapoda</taxon>
        <taxon>Insecta</taxon>
        <taxon>Pterygota</taxon>
        <taxon>Neoptera</taxon>
        <taxon>Endopterygota</taxon>
        <taxon>Hymenoptera</taxon>
        <taxon>Apocrita</taxon>
        <taxon>Aculeata</taxon>
        <taxon>Apoidea</taxon>
        <taxon>Anthophila</taxon>
        <taxon>Apidae</taxon>
        <taxon>Tetragonisca</taxon>
    </lineage>
</organism>
<protein>
    <recommendedName>
        <fullName evidence="6">HYDIN/VesB/CFA65-like Ig-like domain-containing protein</fullName>
    </recommendedName>
</protein>
<evidence type="ECO:0000256" key="3">
    <source>
        <dbReference type="ARBA" id="ARBA00022490"/>
    </source>
</evidence>
<dbReference type="GO" id="GO:0015631">
    <property type="term" value="F:tubulin binding"/>
    <property type="evidence" value="ECO:0007669"/>
    <property type="project" value="TreeGrafter"/>
</dbReference>
<gene>
    <name evidence="7" type="ORF">QLX08_002727</name>
</gene>
<dbReference type="EMBL" id="JAWNGG020000036">
    <property type="protein sequence ID" value="KAK9306856.1"/>
    <property type="molecule type" value="Genomic_DNA"/>
</dbReference>
<dbReference type="InterPro" id="IPR053879">
    <property type="entry name" value="HYDIN_VesB_CFA65-like_Ig"/>
</dbReference>
<evidence type="ECO:0000259" key="6">
    <source>
        <dbReference type="Pfam" id="PF22544"/>
    </source>
</evidence>
<sequence length="1599" mass="185129">MSFTQMEHNDRNKYTQSLNRRFQSAVRYGNYNWKMLCGLDKSAQKSVVLQRKSTYLLCSYKDKLQNACPADIKALRRKIQEDLKPKYEEIKPKDADFKEYEGDLEIHPSELAIEPPKVKIWDEYRKLLELSKLEPKPKASFKHPLMHVTSLPKIHHLVSRPYLKKSIMRSEVQKKILVANTNYVQFRNFELKKVYKKTVTLQNISNMPARFQIRRRPYCSKFRVIVKPIVEDRGIIPPGMQLRLIILFRCDDIDAPEELLVLNVQHGKQLIIRLHGYKEPPILLGTCLIEESSYRYLNRHDKLLNQTWHPEIATSLDNLESITSSSSESLSSWMKEDDDFVSMTFDCKKVFIGEEAYVQIKFKNTGGKGRFFMMSETDWFSMNITNVTEKNILKLSCFIVYPAYFELDTNEEMDFHMYFSPESYGIHVEKLYILCDNCTLLETEIIGDGLIYEPNFVQLSKHLKKLRPFAKHIDERADYYVKLNSNAPDGIGQCIIAVSNTSEISMHFSWMKRNVQANVDRIQKEYYFPLKLLHITPDEGIFAPTSIHYFTVTAEYKDLKPNYYFAVLQLYVEDIPVDAIAKNSGLETRECTRKRRKCPASVDIWIADVEVSLQYMMEEESRTDRTTEEILERILEIPPPFQYPQLSEDEDEEEEVAEALEVKEEQRSTCQLVADELFYHHDLVNLRQFELLWKEQVISIGVIRPTRTLYIGVEETYILILKNLANDLVNYSWGKTNGLDSSKMKLCVCPMKGEVTAGNSEKIEITITPITEGIVQSLFIPCFVGDSRRMLMLGIECSIEPLYVTFYFPLNDDTPLKFKNNFVKVKWRVDSLKLALDMAGRSKKYMKLLNKYKKREERELMNTNLDQGDVLRDASAGPSIQKMMVEESGEQSFSNTCTSEINQMSNVMGSNNCLQDMVSSGSIVPIYEKFLPLVTQPVVIEFPNLPLRKVQKKTFIIKNETSIPTDFWLRIKNFYPITCSCEWKSQEDQIKFIYKRIFSRQKGLIEDILHKVKQPGSGIVIYVDPLNSNIGPFKAVSVDIYIFADTWGIYVDELEINVTGLPQYAIGICVQVVGSPISLSISDRNEFNVPVIRYGMISTGIHLQERKILLTNTSVVPIIIDWHTFIVKPVLESMPFNVAFNFRTPFTDELASKLRTNQQKADSEIHLEEHFLSSRSIHACDSIEFDSSAISNITSSYMESSYMTTSWMRNSETSNQYTTRNFNKCSKNDHKYIQNKIYPHTSNIEEKRYIELQISILPYYGLIDSRICTVIPREMFIPPKGNASLIIDIQLEKYKTMMNKSIEGEFVCKILGFIRIAPTDMYKDNYYARQSGNYFPPIEIDVTANITKPHLDFHISKFDKIFVCCASKVMQTRRKKLELTKTLFLYNTNNKSIEITLETYKPFHIKSKSGTELHNFGIICISPNGCTEVEIACVVEEKLIQTIMNTNSNRDFNDAKIIVKELLYIVHSDKHYQNVELILEIHLPILKLSSYTLDFGVVYIGDTKKLTLTIKNLSICRLNCKINKKTNVEEFMVDKEHGILPSHYNHKGWYFTVTISFQPKKLGQLVETLEILTGVPYSTEECQLYGEGTLDEKYHTPGV</sequence>
<dbReference type="InterPro" id="IPR033304">
    <property type="entry name" value="DLEC1"/>
</dbReference>
<evidence type="ECO:0000256" key="1">
    <source>
        <dbReference type="ARBA" id="ARBA00004138"/>
    </source>
</evidence>
<evidence type="ECO:0000313" key="7">
    <source>
        <dbReference type="EMBL" id="KAK9306856.1"/>
    </source>
</evidence>
<keyword evidence="3" id="KW-0963">Cytoplasm</keyword>
<accession>A0AAW1AAT9</accession>
<dbReference type="InterPro" id="IPR013783">
    <property type="entry name" value="Ig-like_fold"/>
</dbReference>
<keyword evidence="5" id="KW-0966">Cell projection</keyword>
<proteinExistence type="predicted"/>
<dbReference type="GO" id="GO:0008285">
    <property type="term" value="P:negative regulation of cell population proliferation"/>
    <property type="evidence" value="ECO:0007669"/>
    <property type="project" value="InterPro"/>
</dbReference>
<comment type="subcellular location">
    <subcellularLocation>
        <location evidence="1">Cell projection</location>
        <location evidence="1">Cilium</location>
    </subcellularLocation>
    <subcellularLocation>
        <location evidence="2">Cytoplasm</location>
    </subcellularLocation>
</comment>
<dbReference type="Gene3D" id="2.60.40.10">
    <property type="entry name" value="Immunoglobulins"/>
    <property type="match status" value="4"/>
</dbReference>
<dbReference type="Proteomes" id="UP001432146">
    <property type="component" value="Unassembled WGS sequence"/>
</dbReference>
<name>A0AAW1AAT9_9HYME</name>
<dbReference type="Pfam" id="PF22544">
    <property type="entry name" value="HYDIN_VesB_CFA65-like_Ig"/>
    <property type="match status" value="1"/>
</dbReference>
<evidence type="ECO:0000256" key="4">
    <source>
        <dbReference type="ARBA" id="ARBA00023069"/>
    </source>
</evidence>
<dbReference type="GO" id="GO:0005929">
    <property type="term" value="C:cilium"/>
    <property type="evidence" value="ECO:0007669"/>
    <property type="project" value="UniProtKB-SubCell"/>
</dbReference>
<evidence type="ECO:0000256" key="2">
    <source>
        <dbReference type="ARBA" id="ARBA00004496"/>
    </source>
</evidence>